<evidence type="ECO:0000256" key="1">
    <source>
        <dbReference type="ARBA" id="ARBA00022723"/>
    </source>
</evidence>
<comment type="caution">
    <text evidence="5">The sequence shown here is derived from an EMBL/GenBank/DDBJ whole genome shotgun (WGS) entry which is preliminary data.</text>
</comment>
<organism evidence="5 6">
    <name type="scientific">Tothia fuscella</name>
    <dbReference type="NCBI Taxonomy" id="1048955"/>
    <lineage>
        <taxon>Eukaryota</taxon>
        <taxon>Fungi</taxon>
        <taxon>Dikarya</taxon>
        <taxon>Ascomycota</taxon>
        <taxon>Pezizomycotina</taxon>
        <taxon>Dothideomycetes</taxon>
        <taxon>Pleosporomycetidae</taxon>
        <taxon>Venturiales</taxon>
        <taxon>Cylindrosympodiaceae</taxon>
        <taxon>Tothia</taxon>
    </lineage>
</organism>
<accession>A0A9P4NY90</accession>
<dbReference type="InterPro" id="IPR002227">
    <property type="entry name" value="Tyrosinase_Cu-bd"/>
</dbReference>
<sequence>MLIHRRRSIPVEKRKKYIEATKCLQTKPPIYKTEFPIVQSRYDDFVAVHVNVSASAGHDHKNLLIWHRYFITLFEDALINECGWDEGLPYWNWYLDIPDGGGNFPKSPVWDADTGFGGNGVVTAVSGDGPFKDLQLRIGPFGAMGANNPVRCLTRTISDAFVGQSGGKAKLQKWLQSTTYQGFMNHVQKDFAHMDAASMRGQDPKTSADIHFIGHMSIGGEMGDPLNSVNEPIFWLHHGAIDYYWSIWQEEDRKTRIYDLDASPKGGANQKALAEKVEMGVYGADLSAKQMADSENRDGTGKLCFKYEGPPASSYTS</sequence>
<dbReference type="AlphaFoldDB" id="A0A9P4NY90"/>
<dbReference type="Pfam" id="PF00264">
    <property type="entry name" value="Tyrosinase"/>
    <property type="match status" value="1"/>
</dbReference>
<evidence type="ECO:0000313" key="6">
    <source>
        <dbReference type="Proteomes" id="UP000800235"/>
    </source>
</evidence>
<dbReference type="EMBL" id="MU007020">
    <property type="protein sequence ID" value="KAF2433558.1"/>
    <property type="molecule type" value="Genomic_DNA"/>
</dbReference>
<proteinExistence type="predicted"/>
<dbReference type="SUPFAM" id="SSF48056">
    <property type="entry name" value="Di-copper centre-containing domain"/>
    <property type="match status" value="1"/>
</dbReference>
<feature type="domain" description="Tyrosinase copper-binding" evidence="4">
    <location>
        <begin position="40"/>
        <end position="250"/>
    </location>
</feature>
<dbReference type="PRINTS" id="PR00092">
    <property type="entry name" value="TYROSINASE"/>
</dbReference>
<dbReference type="OrthoDB" id="6132182at2759"/>
<protein>
    <submittedName>
        <fullName evidence="5">Di-copper centre-containing protein</fullName>
    </submittedName>
</protein>
<feature type="region of interest" description="Disordered" evidence="3">
    <location>
        <begin position="292"/>
        <end position="317"/>
    </location>
</feature>
<evidence type="ECO:0000256" key="3">
    <source>
        <dbReference type="SAM" id="MobiDB-lite"/>
    </source>
</evidence>
<name>A0A9P4NY90_9PEZI</name>
<evidence type="ECO:0000256" key="2">
    <source>
        <dbReference type="ARBA" id="ARBA00023008"/>
    </source>
</evidence>
<dbReference type="PANTHER" id="PTHR11474">
    <property type="entry name" value="TYROSINASE FAMILY MEMBER"/>
    <property type="match status" value="1"/>
</dbReference>
<dbReference type="Gene3D" id="1.10.1280.10">
    <property type="entry name" value="Di-copper center containing domain from catechol oxidase"/>
    <property type="match status" value="1"/>
</dbReference>
<evidence type="ECO:0000259" key="4">
    <source>
        <dbReference type="Pfam" id="PF00264"/>
    </source>
</evidence>
<dbReference type="PANTHER" id="PTHR11474:SF126">
    <property type="entry name" value="TYROSINASE-LIKE PROTEIN TYR-1-RELATED"/>
    <property type="match status" value="1"/>
</dbReference>
<keyword evidence="6" id="KW-1185">Reference proteome</keyword>
<dbReference type="InterPro" id="IPR008922">
    <property type="entry name" value="Di-copper_centre_dom_sf"/>
</dbReference>
<dbReference type="Proteomes" id="UP000800235">
    <property type="component" value="Unassembled WGS sequence"/>
</dbReference>
<gene>
    <name evidence="5" type="ORF">EJ08DRAFT_583582</name>
</gene>
<reference evidence="5" key="1">
    <citation type="journal article" date="2020" name="Stud. Mycol.">
        <title>101 Dothideomycetes genomes: a test case for predicting lifestyles and emergence of pathogens.</title>
        <authorList>
            <person name="Haridas S."/>
            <person name="Albert R."/>
            <person name="Binder M."/>
            <person name="Bloem J."/>
            <person name="Labutti K."/>
            <person name="Salamov A."/>
            <person name="Andreopoulos B."/>
            <person name="Baker S."/>
            <person name="Barry K."/>
            <person name="Bills G."/>
            <person name="Bluhm B."/>
            <person name="Cannon C."/>
            <person name="Castanera R."/>
            <person name="Culley D."/>
            <person name="Daum C."/>
            <person name="Ezra D."/>
            <person name="Gonzalez J."/>
            <person name="Henrissat B."/>
            <person name="Kuo A."/>
            <person name="Liang C."/>
            <person name="Lipzen A."/>
            <person name="Lutzoni F."/>
            <person name="Magnuson J."/>
            <person name="Mondo S."/>
            <person name="Nolan M."/>
            <person name="Ohm R."/>
            <person name="Pangilinan J."/>
            <person name="Park H.-J."/>
            <person name="Ramirez L."/>
            <person name="Alfaro M."/>
            <person name="Sun H."/>
            <person name="Tritt A."/>
            <person name="Yoshinaga Y."/>
            <person name="Zwiers L.-H."/>
            <person name="Turgeon B."/>
            <person name="Goodwin S."/>
            <person name="Spatafora J."/>
            <person name="Crous P."/>
            <person name="Grigoriev I."/>
        </authorList>
    </citation>
    <scope>NUCLEOTIDE SEQUENCE</scope>
    <source>
        <strain evidence="5">CBS 130266</strain>
    </source>
</reference>
<dbReference type="GO" id="GO:0046872">
    <property type="term" value="F:metal ion binding"/>
    <property type="evidence" value="ECO:0007669"/>
    <property type="project" value="UniProtKB-KW"/>
</dbReference>
<evidence type="ECO:0000313" key="5">
    <source>
        <dbReference type="EMBL" id="KAF2433558.1"/>
    </source>
</evidence>
<keyword evidence="1" id="KW-0479">Metal-binding</keyword>
<dbReference type="InterPro" id="IPR050316">
    <property type="entry name" value="Tyrosinase/Hemocyanin"/>
</dbReference>
<keyword evidence="2" id="KW-0186">Copper</keyword>
<dbReference type="GO" id="GO:0016491">
    <property type="term" value="F:oxidoreductase activity"/>
    <property type="evidence" value="ECO:0007669"/>
    <property type="project" value="InterPro"/>
</dbReference>